<reference evidence="1" key="1">
    <citation type="submission" date="2019-03" db="EMBL/GenBank/DDBJ databases">
        <title>Long read genome sequence of the mycoparasitic Pythium oligandrum ATCC 38472 isolated from sugarbeet rhizosphere.</title>
        <authorList>
            <person name="Gaulin E."/>
        </authorList>
    </citation>
    <scope>NUCLEOTIDE SEQUENCE</scope>
    <source>
        <strain evidence="1">ATCC 38472_TT</strain>
    </source>
</reference>
<proteinExistence type="predicted"/>
<protein>
    <submittedName>
        <fullName evidence="1">Uncharacterized protein</fullName>
    </submittedName>
</protein>
<accession>A0A8K1FIV9</accession>
<organism evidence="1 2">
    <name type="scientific">Pythium oligandrum</name>
    <name type="common">Mycoparasitic fungus</name>
    <dbReference type="NCBI Taxonomy" id="41045"/>
    <lineage>
        <taxon>Eukaryota</taxon>
        <taxon>Sar</taxon>
        <taxon>Stramenopiles</taxon>
        <taxon>Oomycota</taxon>
        <taxon>Peronosporomycetes</taxon>
        <taxon>Pythiales</taxon>
        <taxon>Pythiaceae</taxon>
        <taxon>Pythium</taxon>
    </lineage>
</organism>
<dbReference type="EMBL" id="SPLM01000037">
    <property type="protein sequence ID" value="TMW65415.1"/>
    <property type="molecule type" value="Genomic_DNA"/>
</dbReference>
<comment type="caution">
    <text evidence="1">The sequence shown here is derived from an EMBL/GenBank/DDBJ whole genome shotgun (WGS) entry which is preliminary data.</text>
</comment>
<keyword evidence="2" id="KW-1185">Reference proteome</keyword>
<sequence length="330" mass="37064">MRVPTETMRRDTQCSDCYQRALSFVMPFCAQQATVCLQSWSKTLKCAATVDVEMLETSIQLSGRKRRRSQTNGKNKRPCTELAVRKTSLGAYDEQEMTVVSLMPLAYALPGLSSQETTSLLGDLVGLRHELSWINATHPEDTVVHPVFGWRSSLWEIKSPQDKSMVAWKSAKLFEGVETKSLGSQLWNTNPSGHIPETQVSSLIYNVTEDIRVVLETNYAITNTATMLWLEFTANTKEGVCVMRKQLQNFKDVTTTEELSSERECHGLLLRPLLMAVPGRVVRGTVVQSIKSINTRGDTATTSIDRMVTEMPQIMLQWEDAFIHGMLHSA</sequence>
<gene>
    <name evidence="1" type="ORF">Poli38472_008057</name>
</gene>
<dbReference type="AlphaFoldDB" id="A0A8K1FIV9"/>
<evidence type="ECO:0000313" key="2">
    <source>
        <dbReference type="Proteomes" id="UP000794436"/>
    </source>
</evidence>
<name>A0A8K1FIV9_PYTOL</name>
<dbReference type="Proteomes" id="UP000794436">
    <property type="component" value="Unassembled WGS sequence"/>
</dbReference>
<evidence type="ECO:0000313" key="1">
    <source>
        <dbReference type="EMBL" id="TMW65415.1"/>
    </source>
</evidence>